<reference evidence="1" key="1">
    <citation type="submission" date="2022-07" db="EMBL/GenBank/DDBJ databases">
        <title>Genome Sequence of Lecanicillium saksenae.</title>
        <authorList>
            <person name="Buettner E."/>
        </authorList>
    </citation>
    <scope>NUCLEOTIDE SEQUENCE</scope>
    <source>
        <strain evidence="1">VT-O1</strain>
    </source>
</reference>
<evidence type="ECO:0000313" key="2">
    <source>
        <dbReference type="Proteomes" id="UP001148737"/>
    </source>
</evidence>
<accession>A0ACC1R1X7</accession>
<protein>
    <submittedName>
        <fullName evidence="1">Uncharacterized protein</fullName>
    </submittedName>
</protein>
<evidence type="ECO:0000313" key="1">
    <source>
        <dbReference type="EMBL" id="KAJ3496908.1"/>
    </source>
</evidence>
<proteinExistence type="predicted"/>
<organism evidence="1 2">
    <name type="scientific">Lecanicillium saksenae</name>
    <dbReference type="NCBI Taxonomy" id="468837"/>
    <lineage>
        <taxon>Eukaryota</taxon>
        <taxon>Fungi</taxon>
        <taxon>Dikarya</taxon>
        <taxon>Ascomycota</taxon>
        <taxon>Pezizomycotina</taxon>
        <taxon>Sordariomycetes</taxon>
        <taxon>Hypocreomycetidae</taxon>
        <taxon>Hypocreales</taxon>
        <taxon>Cordycipitaceae</taxon>
        <taxon>Lecanicillium</taxon>
    </lineage>
</organism>
<dbReference type="EMBL" id="JANAKD010000152">
    <property type="protein sequence ID" value="KAJ3496908.1"/>
    <property type="molecule type" value="Genomic_DNA"/>
</dbReference>
<sequence length="508" mass="57762">MPLESNLRRELSVAPPIDPTETKPITGRKKAWATRSRTGCLTCRKRHMKCDERVPACERCVVGKRECRYGTLVPRGGASQDTRAEYSEMSEHQQTRLETRGTRISVEAEPPDWDYMQTIRYYFEIVRPMRPSKNGRIVDPTFTLNEATYYTTKVVSTHISMVAKGCGRPLEYGEIKALGPMWATYSRYLLKVIDLIHSYFKDTSPKSVVEVISNMCLLLTADIGTGSTEWKAHTDGFYAYVQRLGGVQVILDLSSPPPWIFCQMFHATVLYNTTTPALRHCLGYDDWTDEQLEILLLHGHQIIPERAFPTLQMIVLIHLTRLRYKIATSACDAPREPLAAVIDAHYQKLHSIDEDGWASRTIGFGTTHHKALAEIHRLAIWLYAILTLPRPAVLQWAEAEISLQPYDAETNAYDRVRALYRSKLLRSIRGLFHELKYPRAVCWALIVAGVAAVDGTAEDRAFVDDCIYSVWLSPHGGGGLFPSLQKLRKFWDTGRTGWEDCFYEPTPC</sequence>
<keyword evidence="2" id="KW-1185">Reference proteome</keyword>
<gene>
    <name evidence="1" type="ORF">NLG97_g2304</name>
</gene>
<dbReference type="Proteomes" id="UP001148737">
    <property type="component" value="Unassembled WGS sequence"/>
</dbReference>
<name>A0ACC1R1X7_9HYPO</name>
<comment type="caution">
    <text evidence="1">The sequence shown here is derived from an EMBL/GenBank/DDBJ whole genome shotgun (WGS) entry which is preliminary data.</text>
</comment>